<dbReference type="EMBL" id="DVLX01000075">
    <property type="protein sequence ID" value="HIT99765.1"/>
    <property type="molecule type" value="Genomic_DNA"/>
</dbReference>
<protein>
    <submittedName>
        <fullName evidence="1">Uncharacterized protein</fullName>
    </submittedName>
</protein>
<name>A0A9D1HEA5_9FIRM</name>
<dbReference type="AlphaFoldDB" id="A0A9D1HEA5"/>
<sequence>MSYQDFKDSLLPGNYALTKSMEQSKVTTSGTLWYMKKYLVLYNYIFLTDDIFTKEYIAKVIRDFDNFISGLDERLREKASKFFYPENRSIDFKSDSFRTFVDFADKNDFDSEAEKNEYYARARKCYFAFLMGSGGQAAVKEKIVKAVAERDFHYSKESMRNIIDRAVISVCAEKSAENRDIGTGDIPRIISAKALKEMREISKIRTITEDMAEEIIRKYPCSDKYNGTYGGKAFEEPQYKGVEDDAFASIRNERQILFYYGYFHSKSLGKSDAEFSSLTPVGEAALIANASEFLAIWEHQKIKMISQPATADINNISMPADAAEKFAVSFSPYTDILGYITRNEKMSVDEYKYIVSRRKHTMDETSWNDAEAEAKEKLSEIREVIKSFGRTRDLKDEDGRKELLKYILGLRSDLPLDEGRNAYNILSLSRGSGNVICENHDELNFLCGVYAKLNDYKIQRYEDLFIRCEEDLKERYRSLCAGKHIKTNAKVKIDWDLYNIHIDKFIFTASAFMYSCIKMQHS</sequence>
<dbReference type="Proteomes" id="UP000824159">
    <property type="component" value="Unassembled WGS sequence"/>
</dbReference>
<comment type="caution">
    <text evidence="1">The sequence shown here is derived from an EMBL/GenBank/DDBJ whole genome shotgun (WGS) entry which is preliminary data.</text>
</comment>
<reference evidence="1" key="1">
    <citation type="submission" date="2020-10" db="EMBL/GenBank/DDBJ databases">
        <authorList>
            <person name="Gilroy R."/>
        </authorList>
    </citation>
    <scope>NUCLEOTIDE SEQUENCE</scope>
    <source>
        <strain evidence="1">CHK176-22527</strain>
    </source>
</reference>
<reference evidence="1" key="2">
    <citation type="journal article" date="2021" name="PeerJ">
        <title>Extensive microbial diversity within the chicken gut microbiome revealed by metagenomics and culture.</title>
        <authorList>
            <person name="Gilroy R."/>
            <person name="Ravi A."/>
            <person name="Getino M."/>
            <person name="Pursley I."/>
            <person name="Horton D.L."/>
            <person name="Alikhan N.F."/>
            <person name="Baker D."/>
            <person name="Gharbi K."/>
            <person name="Hall N."/>
            <person name="Watson M."/>
            <person name="Adriaenssens E.M."/>
            <person name="Foster-Nyarko E."/>
            <person name="Jarju S."/>
            <person name="Secka A."/>
            <person name="Antonio M."/>
            <person name="Oren A."/>
            <person name="Chaudhuri R.R."/>
            <person name="La Ragione R."/>
            <person name="Hildebrand F."/>
            <person name="Pallen M.J."/>
        </authorList>
    </citation>
    <scope>NUCLEOTIDE SEQUENCE</scope>
    <source>
        <strain evidence="1">CHK176-22527</strain>
    </source>
</reference>
<accession>A0A9D1HEA5</accession>
<evidence type="ECO:0000313" key="1">
    <source>
        <dbReference type="EMBL" id="HIT99765.1"/>
    </source>
</evidence>
<evidence type="ECO:0000313" key="2">
    <source>
        <dbReference type="Proteomes" id="UP000824159"/>
    </source>
</evidence>
<proteinExistence type="predicted"/>
<gene>
    <name evidence="1" type="ORF">IAD12_05895</name>
</gene>
<organism evidence="1 2">
    <name type="scientific">Candidatus Allocopromorpha excrementavium</name>
    <dbReference type="NCBI Taxonomy" id="2840741"/>
    <lineage>
        <taxon>Bacteria</taxon>
        <taxon>Bacillati</taxon>
        <taxon>Bacillota</taxon>
        <taxon>Clostridia</taxon>
        <taxon>Eubacteriales</taxon>
        <taxon>Eubacteriaceae</taxon>
        <taxon>Eubacteriaceae incertae sedis</taxon>
        <taxon>Candidatus Allocopromorpha</taxon>
    </lineage>
</organism>